<organism evidence="2 3">
    <name type="scientific">Boletus reticuloceps</name>
    <dbReference type="NCBI Taxonomy" id="495285"/>
    <lineage>
        <taxon>Eukaryota</taxon>
        <taxon>Fungi</taxon>
        <taxon>Dikarya</taxon>
        <taxon>Basidiomycota</taxon>
        <taxon>Agaricomycotina</taxon>
        <taxon>Agaricomycetes</taxon>
        <taxon>Agaricomycetidae</taxon>
        <taxon>Boletales</taxon>
        <taxon>Boletineae</taxon>
        <taxon>Boletaceae</taxon>
        <taxon>Boletoideae</taxon>
        <taxon>Boletus</taxon>
    </lineage>
</organism>
<dbReference type="OrthoDB" id="2682992at2759"/>
<evidence type="ECO:0000256" key="1">
    <source>
        <dbReference type="SAM" id="MobiDB-lite"/>
    </source>
</evidence>
<dbReference type="AlphaFoldDB" id="A0A8I3A625"/>
<dbReference type="Proteomes" id="UP000683000">
    <property type="component" value="Unassembled WGS sequence"/>
</dbReference>
<feature type="region of interest" description="Disordered" evidence="1">
    <location>
        <begin position="122"/>
        <end position="156"/>
    </location>
</feature>
<gene>
    <name evidence="2" type="ORF">JVT61DRAFT_10630</name>
</gene>
<name>A0A8I3A625_9AGAM</name>
<accession>A0A8I3A625</accession>
<protein>
    <submittedName>
        <fullName evidence="2">Uncharacterized protein</fullName>
    </submittedName>
</protein>
<reference evidence="2" key="1">
    <citation type="submission" date="2021-03" db="EMBL/GenBank/DDBJ databases">
        <title>Evolutionary innovations through gain and loss of genes in the ectomycorrhizal Boletales.</title>
        <authorList>
            <person name="Wu G."/>
            <person name="Miyauchi S."/>
            <person name="Morin E."/>
            <person name="Yang Z.-L."/>
            <person name="Xu J."/>
            <person name="Martin F.M."/>
        </authorList>
    </citation>
    <scope>NUCLEOTIDE SEQUENCE</scope>
    <source>
        <strain evidence="2">BR01</strain>
    </source>
</reference>
<evidence type="ECO:0000313" key="3">
    <source>
        <dbReference type="Proteomes" id="UP000683000"/>
    </source>
</evidence>
<comment type="caution">
    <text evidence="2">The sequence shown here is derived from an EMBL/GenBank/DDBJ whole genome shotgun (WGS) entry which is preliminary data.</text>
</comment>
<sequence length="329" mass="36233">MSSLASGAFPPDFTPSFATVALNGEPKISVRQSRMMSSNGTSHFQSPRPSDPSATVCLEVYASFECQPMLGTGEQLRKLTVTVKQLLDCSEKHILFTFFPKDGDIASPCSSIVVTVERSDGESSDSLLDPFRSTTDAPDELEDTTNHGHSALSRYRKHGERRDLERSVAEFEQALNICALNHPCRAAAQSNLATAKFILCQVDDMSASFEIPIGLYRDALATRPVGHVDRLSTLVHLATVHLARFQKQGDKVDGALVEGLLHEAMGSWSWPCKWAIISGLEFRVTLHRRGPMELKCSAVEMFRTIRRSGRPSTSNHTFTKIGQIGFGFK</sequence>
<proteinExistence type="predicted"/>
<evidence type="ECO:0000313" key="2">
    <source>
        <dbReference type="EMBL" id="KAG6371090.1"/>
    </source>
</evidence>
<dbReference type="EMBL" id="JAGFBS010000040">
    <property type="protein sequence ID" value="KAG6371090.1"/>
    <property type="molecule type" value="Genomic_DNA"/>
</dbReference>
<keyword evidence="3" id="KW-1185">Reference proteome</keyword>